<keyword evidence="6" id="KW-0413">Isomerase</keyword>
<dbReference type="Proteomes" id="UP000422989">
    <property type="component" value="Chromosome"/>
</dbReference>
<proteinExistence type="predicted"/>
<evidence type="ECO:0000259" key="8">
    <source>
        <dbReference type="Pfam" id="PF05872"/>
    </source>
</evidence>
<dbReference type="InterPro" id="IPR033186">
    <property type="entry name" value="HerA_C"/>
</dbReference>
<dbReference type="KEGG" id="moj:D7D94_05890"/>
<evidence type="ECO:0000313" key="10">
    <source>
        <dbReference type="Proteomes" id="UP000422989"/>
    </source>
</evidence>
<dbReference type="RefSeq" id="WP_156241742.1">
    <property type="nucleotide sequence ID" value="NZ_BAAAZL010000005.1"/>
</dbReference>
<keyword evidence="2" id="KW-0378">Hydrolase</keyword>
<evidence type="ECO:0000256" key="5">
    <source>
        <dbReference type="ARBA" id="ARBA00023125"/>
    </source>
</evidence>
<name>A0A6I6E496_9MICO</name>
<evidence type="ECO:0000313" key="9">
    <source>
        <dbReference type="EMBL" id="QGU27250.1"/>
    </source>
</evidence>
<organism evidence="9 10">
    <name type="scientific">Microbacterium oryzae</name>
    <dbReference type="NCBI Taxonomy" id="743009"/>
    <lineage>
        <taxon>Bacteria</taxon>
        <taxon>Bacillati</taxon>
        <taxon>Actinomycetota</taxon>
        <taxon>Actinomycetes</taxon>
        <taxon>Micrococcales</taxon>
        <taxon>Microbacteriaceae</taxon>
        <taxon>Microbacterium</taxon>
    </lineage>
</organism>
<evidence type="ECO:0000256" key="1">
    <source>
        <dbReference type="ARBA" id="ARBA00022741"/>
    </source>
</evidence>
<dbReference type="GO" id="GO:0003677">
    <property type="term" value="F:DNA binding"/>
    <property type="evidence" value="ECO:0007669"/>
    <property type="project" value="UniProtKB-KW"/>
</dbReference>
<dbReference type="GO" id="GO:0016787">
    <property type="term" value="F:hydrolase activity"/>
    <property type="evidence" value="ECO:0007669"/>
    <property type="project" value="UniProtKB-KW"/>
</dbReference>
<accession>A0A6I6E496</accession>
<dbReference type="SUPFAM" id="SSF52540">
    <property type="entry name" value="P-loop containing nucleoside triphosphate hydrolases"/>
    <property type="match status" value="1"/>
</dbReference>
<evidence type="ECO:0000256" key="3">
    <source>
        <dbReference type="ARBA" id="ARBA00022806"/>
    </source>
</evidence>
<evidence type="ECO:0000259" key="7">
    <source>
        <dbReference type="Pfam" id="PF01935"/>
    </source>
</evidence>
<gene>
    <name evidence="9" type="ORF">D7D94_05890</name>
</gene>
<dbReference type="InterPro" id="IPR008571">
    <property type="entry name" value="HerA-like"/>
</dbReference>
<keyword evidence="10" id="KW-1185">Reference proteome</keyword>
<keyword evidence="5" id="KW-0238">DNA-binding</keyword>
<dbReference type="OrthoDB" id="9806951at2"/>
<dbReference type="GO" id="GO:0005524">
    <property type="term" value="F:ATP binding"/>
    <property type="evidence" value="ECO:0007669"/>
    <property type="project" value="UniProtKB-KW"/>
</dbReference>
<dbReference type="InterPro" id="IPR027417">
    <property type="entry name" value="P-loop_NTPase"/>
</dbReference>
<evidence type="ECO:0000256" key="4">
    <source>
        <dbReference type="ARBA" id="ARBA00022840"/>
    </source>
</evidence>
<evidence type="ECO:0000256" key="6">
    <source>
        <dbReference type="ARBA" id="ARBA00023235"/>
    </source>
</evidence>
<dbReference type="PANTHER" id="PTHR42957">
    <property type="entry name" value="HELICASE MJ1565-RELATED"/>
    <property type="match status" value="1"/>
</dbReference>
<protein>
    <submittedName>
        <fullName evidence="9">ATP-binding protein</fullName>
    </submittedName>
</protein>
<dbReference type="InterPro" id="IPR002789">
    <property type="entry name" value="HerA_central"/>
</dbReference>
<dbReference type="Pfam" id="PF01935">
    <property type="entry name" value="DUF87"/>
    <property type="match status" value="1"/>
</dbReference>
<dbReference type="GO" id="GO:0004386">
    <property type="term" value="F:helicase activity"/>
    <property type="evidence" value="ECO:0007669"/>
    <property type="project" value="UniProtKB-KW"/>
</dbReference>
<reference evidence="9 10" key="1">
    <citation type="submission" date="2018-09" db="EMBL/GenBank/DDBJ databases">
        <title>Whole genome sequencing of Microbacterium oryzae strain MB-10T.</title>
        <authorList>
            <person name="Das S.K."/>
        </authorList>
    </citation>
    <scope>NUCLEOTIDE SEQUENCE [LARGE SCALE GENOMIC DNA]</scope>
    <source>
        <strain evidence="9 10">MB-10</strain>
    </source>
</reference>
<feature type="domain" description="Helicase HerA-like C-terminal" evidence="8">
    <location>
        <begin position="447"/>
        <end position="551"/>
    </location>
</feature>
<keyword evidence="4 9" id="KW-0067">ATP-binding</keyword>
<keyword evidence="1" id="KW-0547">Nucleotide-binding</keyword>
<dbReference type="Gene3D" id="3.40.50.300">
    <property type="entry name" value="P-loop containing nucleotide triphosphate hydrolases"/>
    <property type="match status" value="2"/>
</dbReference>
<feature type="domain" description="Helicase HerA central" evidence="7">
    <location>
        <begin position="133"/>
        <end position="434"/>
    </location>
</feature>
<dbReference type="Pfam" id="PF05872">
    <property type="entry name" value="HerA_C"/>
    <property type="match status" value="1"/>
</dbReference>
<dbReference type="AlphaFoldDB" id="A0A6I6E496"/>
<sequence length="625" mass="68088">MSSDPTHIGDVANVQGDTITAAVLPEAAPGLTFSRGHAYFVGQVGAYVRIPLGLVDLFAVVVQVGSSTQSEEPIEGAVPGRPWMRLELLGEAHRDGSFNRGVARYPSIGDRVLLVTSNDLNRIYEVKDRSKSIRIGHIANAPHLPALIDVTKLVTRHAAVVGSTGSGKSTTVSAILSALAEPARFPSSRVLVVDVHGEYAHAFGDLALCLQVDATENATETRNTQQLCLPYWALPFDDFLSLALGTVDDNSATLVQAHVTEAKRAFVERHPDLGLNVHAVTADTPLPFSVRKLWMSLHEMHFSTHTVAPNAQTNETRAYAVDSDGNDLRGDIESVTPPTYRPATAGGQERIYLSGSSINIRRQTDALGAKLRDPRYDFLFRPGPWDVSLTGETQKDVGEFLETWLGADRPIVIADLSGVPNQVLQRVVSVLLRLLYESLIWARKLSEGGRERPLLIVLEEAHRYLNDSNDAAGEAVERIVKEGRKFGIGTLIVSQRPSEIRPTVLSQLGSFIVLRLSNTSDRGLVRSTLPDNLSGLFDAVPVLRTGEALITGDIVKLPTRVVVNIPAERRPDSADPEVVGRELPGGWDVPRVPQDYDDVARAWRGLTPNSIRVITDDAQEKEESN</sequence>
<dbReference type="PANTHER" id="PTHR42957:SF1">
    <property type="entry name" value="HELICASE MJ1565-RELATED"/>
    <property type="match status" value="1"/>
</dbReference>
<keyword evidence="3" id="KW-0347">Helicase</keyword>
<dbReference type="EMBL" id="CP032550">
    <property type="protein sequence ID" value="QGU27250.1"/>
    <property type="molecule type" value="Genomic_DNA"/>
</dbReference>
<evidence type="ECO:0000256" key="2">
    <source>
        <dbReference type="ARBA" id="ARBA00022801"/>
    </source>
</evidence>